<dbReference type="InterPro" id="IPR001100">
    <property type="entry name" value="Pyr_nuc-diS_OxRdtase"/>
</dbReference>
<comment type="similarity">
    <text evidence="3">Belongs to the class-I pyridine nucleotide-disulfide oxidoreductase family.</text>
</comment>
<comment type="subcellular location">
    <subcellularLocation>
        <location evidence="2">Cytoplasm</location>
    </subcellularLocation>
</comment>
<feature type="domain" description="Pyridine nucleotide-disulphide oxidoreductase dimerisation" evidence="11">
    <location>
        <begin position="351"/>
        <end position="459"/>
    </location>
</feature>
<keyword evidence="5" id="KW-0285">Flavoprotein</keyword>
<dbReference type="InterPro" id="IPR036188">
    <property type="entry name" value="FAD/NAD-bd_sf"/>
</dbReference>
<dbReference type="Gene3D" id="3.30.390.30">
    <property type="match status" value="1"/>
</dbReference>
<dbReference type="InterPro" id="IPR012999">
    <property type="entry name" value="Pyr_OxRdtase_I_AS"/>
</dbReference>
<dbReference type="InterPro" id="IPR023753">
    <property type="entry name" value="FAD/NAD-binding_dom"/>
</dbReference>
<keyword evidence="4" id="KW-0963">Cytoplasm</keyword>
<name>A0A381QEL2_9ZZZZ</name>
<gene>
    <name evidence="13" type="ORF">METZ01_LOCUS30262</name>
</gene>
<dbReference type="GO" id="GO:0050660">
    <property type="term" value="F:flavin adenine dinucleotide binding"/>
    <property type="evidence" value="ECO:0007669"/>
    <property type="project" value="InterPro"/>
</dbReference>
<dbReference type="EMBL" id="UINC01001316">
    <property type="protein sequence ID" value="SUZ77408.1"/>
    <property type="molecule type" value="Genomic_DNA"/>
</dbReference>
<dbReference type="InterPro" id="IPR016156">
    <property type="entry name" value="FAD/NAD-linked_Rdtase_dimer_sf"/>
</dbReference>
<keyword evidence="8" id="KW-0520">NAD</keyword>
<evidence type="ECO:0000259" key="11">
    <source>
        <dbReference type="Pfam" id="PF02852"/>
    </source>
</evidence>
<dbReference type="Pfam" id="PF02852">
    <property type="entry name" value="Pyr_redox_dim"/>
    <property type="match status" value="1"/>
</dbReference>
<dbReference type="InterPro" id="IPR050151">
    <property type="entry name" value="Class-I_Pyr_Nuc-Dis_Oxidored"/>
</dbReference>
<keyword evidence="7" id="KW-0560">Oxidoreductase</keyword>
<dbReference type="SUPFAM" id="SSF55424">
    <property type="entry name" value="FAD/NAD-linked reductases, dimerisation (C-terminal) domain"/>
    <property type="match status" value="1"/>
</dbReference>
<dbReference type="PIRSF" id="PIRSF000350">
    <property type="entry name" value="Mercury_reductase_MerA"/>
    <property type="match status" value="1"/>
</dbReference>
<dbReference type="InterPro" id="IPR004099">
    <property type="entry name" value="Pyr_nucl-diS_OxRdtase_dimer"/>
</dbReference>
<evidence type="ECO:0008006" key="14">
    <source>
        <dbReference type="Google" id="ProtNLM"/>
    </source>
</evidence>
<keyword evidence="9" id="KW-1015">Disulfide bond</keyword>
<dbReference type="SUPFAM" id="SSF51905">
    <property type="entry name" value="FAD/NAD(P)-binding domain"/>
    <property type="match status" value="1"/>
</dbReference>
<organism evidence="13">
    <name type="scientific">marine metagenome</name>
    <dbReference type="NCBI Taxonomy" id="408172"/>
    <lineage>
        <taxon>unclassified sequences</taxon>
        <taxon>metagenomes</taxon>
        <taxon>ecological metagenomes</taxon>
    </lineage>
</organism>
<evidence type="ECO:0000259" key="12">
    <source>
        <dbReference type="Pfam" id="PF07992"/>
    </source>
</evidence>
<accession>A0A381QEL2</accession>
<dbReference type="PROSITE" id="PS00076">
    <property type="entry name" value="PYRIDINE_REDOX_1"/>
    <property type="match status" value="1"/>
</dbReference>
<dbReference type="AlphaFoldDB" id="A0A381QEL2"/>
<dbReference type="GO" id="GO:0004148">
    <property type="term" value="F:dihydrolipoyl dehydrogenase (NADH) activity"/>
    <property type="evidence" value="ECO:0007669"/>
    <property type="project" value="InterPro"/>
</dbReference>
<evidence type="ECO:0000256" key="1">
    <source>
        <dbReference type="ARBA" id="ARBA00001974"/>
    </source>
</evidence>
<sequence length="470" mass="50449">MADKKSERFDLIVVGSGPGGYVAAIRAAQLGLTAACIEKDELGGVCLNIGCIPTKALLSSALLVSEMAGAHEHGIIAKDVSFDLGPAQARSRQVASQMAKGIAHLFKKNKVTHLKGVGRLKGRGKIELETKDGSKTVYEANNIILATGSRPRDLPVLKIDEDRIWSSTGALMQERAPESLFIVGAGAIGMEFADVYNAYGSKVTVVEALERILPLEDAEVSKFMERLYKKRGMEIHTGAQFKQAKTSKDGVSVTFEDRKGNEQTLDVDYVLSAVGRVPNSEDLGLDSVDAKVDERGFVLVDQHLSTNVPGLYAIGDVAGHQLLAHKASHEGITCVEHITGHSHGTVDYDNVPNCTYCHPEVASVGLTELQAKEMGYDIEVGKFPWAAIGRAVASGHSDGFIKVIRDKQFSEILGAHIVGPHATELIAEFVVGRHLESTVEELEKAMHPHPTLSEGVAESALASLGRPIHI</sequence>
<reference evidence="13" key="1">
    <citation type="submission" date="2018-05" db="EMBL/GenBank/DDBJ databases">
        <authorList>
            <person name="Lanie J.A."/>
            <person name="Ng W.-L."/>
            <person name="Kazmierczak K.M."/>
            <person name="Andrzejewski T.M."/>
            <person name="Davidsen T.M."/>
            <person name="Wayne K.J."/>
            <person name="Tettelin H."/>
            <person name="Glass J.I."/>
            <person name="Rusch D."/>
            <person name="Podicherti R."/>
            <person name="Tsui H.-C.T."/>
            <person name="Winkler M.E."/>
        </authorList>
    </citation>
    <scope>NUCLEOTIDE SEQUENCE</scope>
</reference>
<comment type="cofactor">
    <cofactor evidence="1">
        <name>FAD</name>
        <dbReference type="ChEBI" id="CHEBI:57692"/>
    </cofactor>
</comment>
<evidence type="ECO:0000256" key="5">
    <source>
        <dbReference type="ARBA" id="ARBA00022630"/>
    </source>
</evidence>
<feature type="domain" description="FAD/NAD(P)-binding" evidence="12">
    <location>
        <begin position="9"/>
        <end position="331"/>
    </location>
</feature>
<dbReference type="NCBIfam" id="TIGR01350">
    <property type="entry name" value="lipoamide_DH"/>
    <property type="match status" value="1"/>
</dbReference>
<evidence type="ECO:0000256" key="9">
    <source>
        <dbReference type="ARBA" id="ARBA00023157"/>
    </source>
</evidence>
<keyword evidence="6" id="KW-0274">FAD</keyword>
<proteinExistence type="inferred from homology"/>
<dbReference type="PANTHER" id="PTHR22912">
    <property type="entry name" value="DISULFIDE OXIDOREDUCTASE"/>
    <property type="match status" value="1"/>
</dbReference>
<dbReference type="Pfam" id="PF07992">
    <property type="entry name" value="Pyr_redox_2"/>
    <property type="match status" value="1"/>
</dbReference>
<evidence type="ECO:0000256" key="3">
    <source>
        <dbReference type="ARBA" id="ARBA00007532"/>
    </source>
</evidence>
<evidence type="ECO:0000256" key="7">
    <source>
        <dbReference type="ARBA" id="ARBA00023002"/>
    </source>
</evidence>
<evidence type="ECO:0000313" key="13">
    <source>
        <dbReference type="EMBL" id="SUZ77408.1"/>
    </source>
</evidence>
<dbReference type="GO" id="GO:0006103">
    <property type="term" value="P:2-oxoglutarate metabolic process"/>
    <property type="evidence" value="ECO:0007669"/>
    <property type="project" value="TreeGrafter"/>
</dbReference>
<dbReference type="PANTHER" id="PTHR22912:SF217">
    <property type="entry name" value="DIHYDROLIPOYL DEHYDROGENASE"/>
    <property type="match status" value="1"/>
</dbReference>
<dbReference type="FunFam" id="3.30.390.30:FF:000001">
    <property type="entry name" value="Dihydrolipoyl dehydrogenase"/>
    <property type="match status" value="1"/>
</dbReference>
<evidence type="ECO:0000256" key="4">
    <source>
        <dbReference type="ARBA" id="ARBA00022490"/>
    </source>
</evidence>
<dbReference type="InterPro" id="IPR006258">
    <property type="entry name" value="Lipoamide_DH"/>
</dbReference>
<dbReference type="PRINTS" id="PR00411">
    <property type="entry name" value="PNDRDTASEI"/>
</dbReference>
<dbReference type="GO" id="GO:0005737">
    <property type="term" value="C:cytoplasm"/>
    <property type="evidence" value="ECO:0007669"/>
    <property type="project" value="UniProtKB-SubCell"/>
</dbReference>
<keyword evidence="10" id="KW-0676">Redox-active center</keyword>
<evidence type="ECO:0000256" key="2">
    <source>
        <dbReference type="ARBA" id="ARBA00004496"/>
    </source>
</evidence>
<dbReference type="PRINTS" id="PR00368">
    <property type="entry name" value="FADPNR"/>
</dbReference>
<protein>
    <recommendedName>
        <fullName evidence="14">Dihydrolipoyl dehydrogenase</fullName>
    </recommendedName>
</protein>
<dbReference type="Gene3D" id="3.50.50.60">
    <property type="entry name" value="FAD/NAD(P)-binding domain"/>
    <property type="match status" value="2"/>
</dbReference>
<evidence type="ECO:0000256" key="8">
    <source>
        <dbReference type="ARBA" id="ARBA00023027"/>
    </source>
</evidence>
<evidence type="ECO:0000256" key="6">
    <source>
        <dbReference type="ARBA" id="ARBA00022827"/>
    </source>
</evidence>
<evidence type="ECO:0000256" key="10">
    <source>
        <dbReference type="ARBA" id="ARBA00023284"/>
    </source>
</evidence>